<sequence length="226" mass="25872">MSQPVQEGALSLASLSLTHVQFESSDKVAYLLAYITLTPLAILISYATAICSRREFGLIFMLLGQLACEGLNFILKKTIQQDRPTDTLGTGYGMPSSHAQFMSFWGVYVCLYMYRKIHFEHSFWKSIFYLVALMISVTVSYSRIHLNYHTKAQVIVGNIVGSLFALGWFTFFEIYLRSMGFYDCLSRLKVCQYAYFKDSSHINNVMKFEYDNCMSVKDANKSKKSQ</sequence>
<keyword evidence="5 6" id="KW-0472">Membrane</keyword>
<feature type="domain" description="Phosphatidic acid phosphatase type 2/haloperoxidase" evidence="7">
    <location>
        <begin position="58"/>
        <end position="169"/>
    </location>
</feature>
<evidence type="ECO:0000256" key="5">
    <source>
        <dbReference type="ARBA" id="ARBA00023136"/>
    </source>
</evidence>
<feature type="transmembrane region" description="Helical" evidence="6">
    <location>
        <begin position="152"/>
        <end position="172"/>
    </location>
</feature>
<accession>A0ABR2WAH8</accession>
<reference evidence="8 9" key="1">
    <citation type="submission" date="2023-04" db="EMBL/GenBank/DDBJ databases">
        <title>Genome of Basidiobolus ranarum AG-B5.</title>
        <authorList>
            <person name="Stajich J.E."/>
            <person name="Carter-House D."/>
            <person name="Gryganskyi A."/>
        </authorList>
    </citation>
    <scope>NUCLEOTIDE SEQUENCE [LARGE SCALE GENOMIC DNA]</scope>
    <source>
        <strain evidence="8 9">AG-B5</strain>
    </source>
</reference>
<evidence type="ECO:0000313" key="8">
    <source>
        <dbReference type="EMBL" id="KAK9728620.1"/>
    </source>
</evidence>
<dbReference type="PANTHER" id="PTHR11247:SF1">
    <property type="entry name" value="DOLICHYLDIPHOSPHATASE 1"/>
    <property type="match status" value="1"/>
</dbReference>
<keyword evidence="4 6" id="KW-1133">Transmembrane helix</keyword>
<comment type="caution">
    <text evidence="8">The sequence shown here is derived from an EMBL/GenBank/DDBJ whole genome shotgun (WGS) entry which is preliminary data.</text>
</comment>
<dbReference type="Gene3D" id="1.20.144.10">
    <property type="entry name" value="Phosphatidic acid phosphatase type 2/haloperoxidase"/>
    <property type="match status" value="1"/>
</dbReference>
<dbReference type="InterPro" id="IPR039667">
    <property type="entry name" value="Dolichyldiphosphatase_PAP2"/>
</dbReference>
<keyword evidence="3 6" id="KW-0378">Hydrolase</keyword>
<dbReference type="EMBL" id="JASJQH010006893">
    <property type="protein sequence ID" value="KAK9728620.1"/>
    <property type="molecule type" value="Genomic_DNA"/>
</dbReference>
<protein>
    <recommendedName>
        <fullName evidence="6">Dolichyldiphosphatase</fullName>
        <ecNumber evidence="6">3.6.1.43</ecNumber>
    </recommendedName>
</protein>
<comment type="function">
    <text evidence="6">Required for efficient N-glycosylation. Necessary for maintaining optimal levels of dolichol-linked oligosaccharides. Hydrolyzes dolichyl pyrophosphate at a very high rate and dolichyl monophosphate at a much lower rate. Does not act on phosphatidate.</text>
</comment>
<feature type="transmembrane region" description="Helical" evidence="6">
    <location>
        <begin position="56"/>
        <end position="75"/>
    </location>
</feature>
<evidence type="ECO:0000256" key="2">
    <source>
        <dbReference type="ARBA" id="ARBA00022692"/>
    </source>
</evidence>
<dbReference type="Pfam" id="PF01569">
    <property type="entry name" value="PAP2"/>
    <property type="match status" value="1"/>
</dbReference>
<comment type="catalytic activity">
    <reaction evidence="6">
        <text>a di-trans,poly-cis-dolichyl diphosphate + H2O = a di-trans,poly-cis-dolichyl phosphate + phosphate + H(+)</text>
        <dbReference type="Rhea" id="RHEA:14385"/>
        <dbReference type="Rhea" id="RHEA-COMP:19498"/>
        <dbReference type="Rhea" id="RHEA-COMP:19506"/>
        <dbReference type="ChEBI" id="CHEBI:15377"/>
        <dbReference type="ChEBI" id="CHEBI:15378"/>
        <dbReference type="ChEBI" id="CHEBI:43474"/>
        <dbReference type="ChEBI" id="CHEBI:57497"/>
        <dbReference type="ChEBI" id="CHEBI:57683"/>
        <dbReference type="EC" id="3.6.1.43"/>
    </reaction>
</comment>
<dbReference type="CDD" id="cd03382">
    <property type="entry name" value="PAP2_dolichyldiphosphatase"/>
    <property type="match status" value="1"/>
</dbReference>
<dbReference type="PANTHER" id="PTHR11247">
    <property type="entry name" value="PALMITOYL-PROTEIN THIOESTERASE/DOLICHYLDIPHOSPHATASE 1"/>
    <property type="match status" value="1"/>
</dbReference>
<keyword evidence="9" id="KW-1185">Reference proteome</keyword>
<evidence type="ECO:0000256" key="1">
    <source>
        <dbReference type="ARBA" id="ARBA00004141"/>
    </source>
</evidence>
<dbReference type="InterPro" id="IPR000326">
    <property type="entry name" value="PAP2/HPO"/>
</dbReference>
<dbReference type="SUPFAM" id="SSF48317">
    <property type="entry name" value="Acid phosphatase/Vanadium-dependent haloperoxidase"/>
    <property type="match status" value="1"/>
</dbReference>
<feature type="transmembrane region" description="Helical" evidence="6">
    <location>
        <begin position="28"/>
        <end position="49"/>
    </location>
</feature>
<keyword evidence="6" id="KW-0256">Endoplasmic reticulum</keyword>
<name>A0ABR2WAH8_9FUNG</name>
<keyword evidence="2 6" id="KW-0812">Transmembrane</keyword>
<dbReference type="EC" id="3.6.1.43" evidence="6"/>
<evidence type="ECO:0000256" key="6">
    <source>
        <dbReference type="RuleBase" id="RU367078"/>
    </source>
</evidence>
<evidence type="ECO:0000313" key="9">
    <source>
        <dbReference type="Proteomes" id="UP001479436"/>
    </source>
</evidence>
<gene>
    <name evidence="8" type="ORF">K7432_000896</name>
</gene>
<evidence type="ECO:0000256" key="4">
    <source>
        <dbReference type="ARBA" id="ARBA00022989"/>
    </source>
</evidence>
<comment type="pathway">
    <text evidence="6">Protein modification; protein glycosylation.</text>
</comment>
<dbReference type="Proteomes" id="UP001479436">
    <property type="component" value="Unassembled WGS sequence"/>
</dbReference>
<proteinExistence type="inferred from homology"/>
<comment type="similarity">
    <text evidence="6">Belongs to the dolichyldiphosphatase family.</text>
</comment>
<organism evidence="8 9">
    <name type="scientific">Basidiobolus ranarum</name>
    <dbReference type="NCBI Taxonomy" id="34480"/>
    <lineage>
        <taxon>Eukaryota</taxon>
        <taxon>Fungi</taxon>
        <taxon>Fungi incertae sedis</taxon>
        <taxon>Zoopagomycota</taxon>
        <taxon>Entomophthoromycotina</taxon>
        <taxon>Basidiobolomycetes</taxon>
        <taxon>Basidiobolales</taxon>
        <taxon>Basidiobolaceae</taxon>
        <taxon>Basidiobolus</taxon>
    </lineage>
</organism>
<dbReference type="SMART" id="SM00014">
    <property type="entry name" value="acidPPc"/>
    <property type="match status" value="1"/>
</dbReference>
<feature type="transmembrane region" description="Helical" evidence="6">
    <location>
        <begin position="126"/>
        <end position="146"/>
    </location>
</feature>
<dbReference type="InterPro" id="IPR036938">
    <property type="entry name" value="PAP2/HPO_sf"/>
</dbReference>
<comment type="subcellular location">
    <subcellularLocation>
        <location evidence="6">Endoplasmic reticulum membrane</location>
        <topology evidence="6">Multi-pass membrane protein</topology>
    </subcellularLocation>
    <subcellularLocation>
        <location evidence="1">Membrane</location>
        <topology evidence="1">Multi-pass membrane protein</topology>
    </subcellularLocation>
</comment>
<evidence type="ECO:0000259" key="7">
    <source>
        <dbReference type="SMART" id="SM00014"/>
    </source>
</evidence>
<evidence type="ECO:0000256" key="3">
    <source>
        <dbReference type="ARBA" id="ARBA00022801"/>
    </source>
</evidence>